<gene>
    <name evidence="2" type="ORF">SAMN04488518_109136</name>
</gene>
<organism evidence="2 3">
    <name type="scientific">Pseudovibrio ascidiaceicola</name>
    <dbReference type="NCBI Taxonomy" id="285279"/>
    <lineage>
        <taxon>Bacteria</taxon>
        <taxon>Pseudomonadati</taxon>
        <taxon>Pseudomonadota</taxon>
        <taxon>Alphaproteobacteria</taxon>
        <taxon>Hyphomicrobiales</taxon>
        <taxon>Stappiaceae</taxon>
        <taxon>Pseudovibrio</taxon>
    </lineage>
</organism>
<dbReference type="RefSeq" id="WP_093521353.1">
    <property type="nucleotide sequence ID" value="NZ_FOSK01000009.1"/>
</dbReference>
<sequence length="184" mass="20283">MRLWVCVIVFSVFGVGSVEAAQQVDLPLCKAGDGKTPVPRWEVTAMPVDVPTGEEARPFAYTVTAPPPAYHGLMGHLRVKLGNLDEQYCSALREELTQIKNSTGQPTPLVIEWLVDDNGPQDDVRSLDFYELPEFVEDGCWLDGVYQFVALGHSGVEADQYMLNLVPLEAIQKSGSFCRPVQEG</sequence>
<keyword evidence="1" id="KW-0732">Signal</keyword>
<accession>A0A1I4CFU9</accession>
<feature type="signal peptide" evidence="1">
    <location>
        <begin position="1"/>
        <end position="20"/>
    </location>
</feature>
<reference evidence="2 3" key="1">
    <citation type="submission" date="2016-10" db="EMBL/GenBank/DDBJ databases">
        <authorList>
            <person name="Varghese N."/>
            <person name="Submissions S."/>
        </authorList>
    </citation>
    <scope>NUCLEOTIDE SEQUENCE [LARGE SCALE GENOMIC DNA]</scope>
    <source>
        <strain evidence="2 3">DSM 16392</strain>
    </source>
</reference>
<keyword evidence="3" id="KW-1185">Reference proteome</keyword>
<evidence type="ECO:0000256" key="1">
    <source>
        <dbReference type="SAM" id="SignalP"/>
    </source>
</evidence>
<protein>
    <submittedName>
        <fullName evidence="2">Uncharacterized protein</fullName>
    </submittedName>
</protein>
<comment type="caution">
    <text evidence="2">The sequence shown here is derived from an EMBL/GenBank/DDBJ whole genome shotgun (WGS) entry which is preliminary data.</text>
</comment>
<evidence type="ECO:0000313" key="3">
    <source>
        <dbReference type="Proteomes" id="UP000199598"/>
    </source>
</evidence>
<proteinExistence type="predicted"/>
<evidence type="ECO:0000313" key="2">
    <source>
        <dbReference type="EMBL" id="SFK80064.1"/>
    </source>
</evidence>
<dbReference type="EMBL" id="FOSK01000009">
    <property type="protein sequence ID" value="SFK80064.1"/>
    <property type="molecule type" value="Genomic_DNA"/>
</dbReference>
<name>A0A1I4CFU9_9HYPH</name>
<feature type="chain" id="PRO_5046887026" evidence="1">
    <location>
        <begin position="21"/>
        <end position="184"/>
    </location>
</feature>
<dbReference type="Proteomes" id="UP000199598">
    <property type="component" value="Unassembled WGS sequence"/>
</dbReference>